<dbReference type="PANTHER" id="PTHR21495">
    <property type="entry name" value="NUCLEOPORIN-RELATED"/>
    <property type="match status" value="1"/>
</dbReference>
<dbReference type="GO" id="GO:0048046">
    <property type="term" value="C:apoplast"/>
    <property type="evidence" value="ECO:0007669"/>
    <property type="project" value="UniProtKB-SubCell"/>
</dbReference>
<sequence length="123" mass="12846">MTVFIQEFTAGPNATVAAVAGIPDRPGNAFQSGTVFVADATIIEGISINSPQIGPSQGIYATSSLDGANSHGLFSFSFTNKRYNGSTLEFQGRSIQRARIELGCIGRLALLAYVEAGEVACLS</sequence>
<comment type="similarity">
    <text evidence="1">Belongs to the plant dirigent protein family.</text>
</comment>
<dbReference type="InterPro" id="IPR004265">
    <property type="entry name" value="Dirigent"/>
</dbReference>
<reference evidence="3" key="2">
    <citation type="submission" date="2025-08" db="UniProtKB">
        <authorList>
            <consortium name="RefSeq"/>
        </authorList>
    </citation>
    <scope>IDENTIFICATION</scope>
    <source>
        <tissue evidence="3">Leaves</tissue>
    </source>
</reference>
<dbReference type="GeneID" id="113689380"/>
<dbReference type="Proteomes" id="UP001652660">
    <property type="component" value="Chromosome 5c"/>
</dbReference>
<comment type="subunit">
    <text evidence="1">Homodimer.</text>
</comment>
<proteinExistence type="inferred from homology"/>
<protein>
    <recommendedName>
        <fullName evidence="1">Dirigent protein</fullName>
    </recommendedName>
</protein>
<evidence type="ECO:0000256" key="1">
    <source>
        <dbReference type="RuleBase" id="RU363099"/>
    </source>
</evidence>
<dbReference type="AlphaFoldDB" id="A0A6P6SAU6"/>
<evidence type="ECO:0000313" key="3">
    <source>
        <dbReference type="RefSeq" id="XP_027062961.1"/>
    </source>
</evidence>
<comment type="function">
    <text evidence="1">Dirigent proteins impart stereoselectivity on the phenoxy radical-coupling reaction, yielding optically active lignans from two molecules of coniferyl alcohol in the biosynthesis of lignans, flavonolignans, and alkaloids and thus plays a central role in plant secondary metabolism.</text>
</comment>
<accession>A0A6P6SAU6</accession>
<dbReference type="Pfam" id="PF03018">
    <property type="entry name" value="Dirigent"/>
    <property type="match status" value="1"/>
</dbReference>
<dbReference type="RefSeq" id="XP_027062961.1">
    <property type="nucleotide sequence ID" value="XM_027207160.1"/>
</dbReference>
<comment type="subcellular location">
    <subcellularLocation>
        <location evidence="1">Secreted</location>
        <location evidence="1">Extracellular space</location>
        <location evidence="1">Apoplast</location>
    </subcellularLocation>
</comment>
<reference evidence="2" key="1">
    <citation type="journal article" date="2025" name="Foods">
        <title>Unveiling the Microbial Signatures of Arabica Coffee Cherries: Insights into Ripeness Specific Diversity, Functional Traits, and Implications for Quality and Safety.</title>
        <authorList>
            <consortium name="RefSeq"/>
            <person name="Tenea G.N."/>
            <person name="Cifuentes V."/>
            <person name="Reyes P."/>
            <person name="Cevallos-Vallejos M."/>
        </authorList>
    </citation>
    <scope>NUCLEOTIDE SEQUENCE [LARGE SCALE GENOMIC DNA]</scope>
</reference>
<keyword evidence="1" id="KW-0964">Secreted</keyword>
<gene>
    <name evidence="3" type="primary">LOC113689380</name>
</gene>
<dbReference type="OrthoDB" id="1925209at2759"/>
<keyword evidence="2" id="KW-1185">Reference proteome</keyword>
<name>A0A6P6SAU6_COFAR</name>
<evidence type="ECO:0000313" key="2">
    <source>
        <dbReference type="Proteomes" id="UP001652660"/>
    </source>
</evidence>
<keyword evidence="1" id="KW-0052">Apoplast</keyword>
<organism evidence="2 3">
    <name type="scientific">Coffea arabica</name>
    <name type="common">Arabian coffee</name>
    <dbReference type="NCBI Taxonomy" id="13443"/>
    <lineage>
        <taxon>Eukaryota</taxon>
        <taxon>Viridiplantae</taxon>
        <taxon>Streptophyta</taxon>
        <taxon>Embryophyta</taxon>
        <taxon>Tracheophyta</taxon>
        <taxon>Spermatophyta</taxon>
        <taxon>Magnoliopsida</taxon>
        <taxon>eudicotyledons</taxon>
        <taxon>Gunneridae</taxon>
        <taxon>Pentapetalae</taxon>
        <taxon>asterids</taxon>
        <taxon>lamiids</taxon>
        <taxon>Gentianales</taxon>
        <taxon>Rubiaceae</taxon>
        <taxon>Ixoroideae</taxon>
        <taxon>Gardenieae complex</taxon>
        <taxon>Bertiereae - Coffeeae clade</taxon>
        <taxon>Coffeeae</taxon>
        <taxon>Coffea</taxon>
    </lineage>
</organism>